<dbReference type="Pfam" id="PF00582">
    <property type="entry name" value="Usp"/>
    <property type="match status" value="1"/>
</dbReference>
<dbReference type="Gene3D" id="3.40.50.620">
    <property type="entry name" value="HUPs"/>
    <property type="match status" value="1"/>
</dbReference>
<evidence type="ECO:0000313" key="3">
    <source>
        <dbReference type="EMBL" id="GEN32397.1"/>
    </source>
</evidence>
<dbReference type="PRINTS" id="PR01438">
    <property type="entry name" value="UNVRSLSTRESS"/>
</dbReference>
<dbReference type="PANTHER" id="PTHR31964:SF113">
    <property type="entry name" value="USPA DOMAIN-CONTAINING PROTEIN"/>
    <property type="match status" value="1"/>
</dbReference>
<keyword evidence="4" id="KW-1185">Reference proteome</keyword>
<feature type="domain" description="UspA" evidence="2">
    <location>
        <begin position="10"/>
        <end position="146"/>
    </location>
</feature>
<dbReference type="Proteomes" id="UP000321491">
    <property type="component" value="Unassembled WGS sequence"/>
</dbReference>
<evidence type="ECO:0000256" key="1">
    <source>
        <dbReference type="ARBA" id="ARBA00008791"/>
    </source>
</evidence>
<comment type="caution">
    <text evidence="3">The sequence shown here is derived from an EMBL/GenBank/DDBJ whole genome shotgun (WGS) entry which is preliminary data.</text>
</comment>
<organism evidence="3 4">
    <name type="scientific">Cerasibacillus quisquiliarum</name>
    <dbReference type="NCBI Taxonomy" id="227865"/>
    <lineage>
        <taxon>Bacteria</taxon>
        <taxon>Bacillati</taxon>
        <taxon>Bacillota</taxon>
        <taxon>Bacilli</taxon>
        <taxon>Bacillales</taxon>
        <taxon>Bacillaceae</taxon>
        <taxon>Cerasibacillus</taxon>
    </lineage>
</organism>
<dbReference type="InterPro" id="IPR006016">
    <property type="entry name" value="UspA"/>
</dbReference>
<gene>
    <name evidence="3" type="ORF">CQU01_26350</name>
</gene>
<dbReference type="SUPFAM" id="SSF52402">
    <property type="entry name" value="Adenine nucleotide alpha hydrolases-like"/>
    <property type="match status" value="1"/>
</dbReference>
<comment type="similarity">
    <text evidence="1">Belongs to the universal stress protein A family.</text>
</comment>
<accession>A0A511V0F6</accession>
<dbReference type="OrthoDB" id="9777884at2"/>
<evidence type="ECO:0000259" key="2">
    <source>
        <dbReference type="Pfam" id="PF00582"/>
    </source>
</evidence>
<name>A0A511V0F6_9BACI</name>
<dbReference type="InterPro" id="IPR006015">
    <property type="entry name" value="Universal_stress_UspA"/>
</dbReference>
<sequence>MGKQGGPRAMIVPYDGSEHSDDALKFAIRIAEKMEFKIVLVNVQPNIQTANVQRFFSKEEVENYSKERGIEVLAQTDAMTEKTLAPVEKAIRIGNAQTEICKLAKELDAYCIIMGSRGRSPLKGAVLGSVSYGVLHNAPCPVTIVP</sequence>
<evidence type="ECO:0000313" key="4">
    <source>
        <dbReference type="Proteomes" id="UP000321491"/>
    </source>
</evidence>
<dbReference type="EMBL" id="BJXW01000041">
    <property type="protein sequence ID" value="GEN32397.1"/>
    <property type="molecule type" value="Genomic_DNA"/>
</dbReference>
<dbReference type="AlphaFoldDB" id="A0A511V0F6"/>
<protein>
    <submittedName>
        <fullName evidence="3">Universal stress protein UspA</fullName>
    </submittedName>
</protein>
<dbReference type="PANTHER" id="PTHR31964">
    <property type="entry name" value="ADENINE NUCLEOTIDE ALPHA HYDROLASES-LIKE SUPERFAMILY PROTEIN"/>
    <property type="match status" value="1"/>
</dbReference>
<dbReference type="RefSeq" id="WP_146938737.1">
    <property type="nucleotide sequence ID" value="NZ_BJXW01000041.1"/>
</dbReference>
<reference evidence="3 4" key="1">
    <citation type="submission" date="2019-07" db="EMBL/GenBank/DDBJ databases">
        <title>Whole genome shotgun sequence of Cerasibacillus quisquiliarum NBRC 102429.</title>
        <authorList>
            <person name="Hosoyama A."/>
            <person name="Uohara A."/>
            <person name="Ohji S."/>
            <person name="Ichikawa N."/>
        </authorList>
    </citation>
    <scope>NUCLEOTIDE SEQUENCE [LARGE SCALE GENOMIC DNA]</scope>
    <source>
        <strain evidence="3 4">NBRC 102429</strain>
    </source>
</reference>
<dbReference type="CDD" id="cd00293">
    <property type="entry name" value="USP-like"/>
    <property type="match status" value="1"/>
</dbReference>
<proteinExistence type="inferred from homology"/>
<dbReference type="InterPro" id="IPR014729">
    <property type="entry name" value="Rossmann-like_a/b/a_fold"/>
</dbReference>